<evidence type="ECO:0000313" key="2">
    <source>
        <dbReference type="EMBL" id="TJY41581.1"/>
    </source>
</evidence>
<comment type="caution">
    <text evidence="2">The sequence shown here is derived from an EMBL/GenBank/DDBJ whole genome shotgun (WGS) entry which is preliminary data.</text>
</comment>
<feature type="signal peptide" evidence="1">
    <location>
        <begin position="1"/>
        <end position="16"/>
    </location>
</feature>
<organism evidence="2 3">
    <name type="scientific">Cohnella pontilimi</name>
    <dbReference type="NCBI Taxonomy" id="2564100"/>
    <lineage>
        <taxon>Bacteria</taxon>
        <taxon>Bacillati</taxon>
        <taxon>Bacillota</taxon>
        <taxon>Bacilli</taxon>
        <taxon>Bacillales</taxon>
        <taxon>Paenibacillaceae</taxon>
        <taxon>Cohnella</taxon>
    </lineage>
</organism>
<evidence type="ECO:0000313" key="3">
    <source>
        <dbReference type="Proteomes" id="UP000309673"/>
    </source>
</evidence>
<protein>
    <submittedName>
        <fullName evidence="2">DUF3889 domain-containing protein</fullName>
    </submittedName>
</protein>
<feature type="chain" id="PRO_5039121108" evidence="1">
    <location>
        <begin position="17"/>
        <end position="101"/>
    </location>
</feature>
<dbReference type="AlphaFoldDB" id="A0A4U0FAB4"/>
<dbReference type="EMBL" id="SUPK01000006">
    <property type="protein sequence ID" value="TJY41581.1"/>
    <property type="molecule type" value="Genomic_DNA"/>
</dbReference>
<dbReference type="InterPro" id="IPR024987">
    <property type="entry name" value="DUF3889"/>
</dbReference>
<dbReference type="Pfam" id="PF13028">
    <property type="entry name" value="DUF3889"/>
    <property type="match status" value="1"/>
</dbReference>
<name>A0A4U0FAB4_9BACL</name>
<keyword evidence="3" id="KW-1185">Reference proteome</keyword>
<gene>
    <name evidence="2" type="ORF">E5161_12755</name>
</gene>
<dbReference type="OrthoDB" id="2377048at2"/>
<dbReference type="Proteomes" id="UP000309673">
    <property type="component" value="Unassembled WGS sequence"/>
</dbReference>
<accession>A0A4U0FAB4</accession>
<reference evidence="2 3" key="1">
    <citation type="submission" date="2019-04" db="EMBL/GenBank/DDBJ databases">
        <title>Cohnella sp. nov., isolated from soil.</title>
        <authorList>
            <person name="Kim W."/>
        </authorList>
    </citation>
    <scope>NUCLEOTIDE SEQUENCE [LARGE SCALE GENOMIC DNA]</scope>
    <source>
        <strain evidence="2 3">CAU 1483</strain>
    </source>
</reference>
<proteinExistence type="predicted"/>
<dbReference type="Gene3D" id="3.10.450.390">
    <property type="entry name" value="Protein of unknown function DUF3889"/>
    <property type="match status" value="1"/>
</dbReference>
<sequence length="101" mass="11820">MLWICCLSILASTAFARHPEPEPSYAKWGNMAVQETMKRYGFPIIDYLHVGRTYISARKAEEKFKLWLRKPDGKEFGVYVTIRFDPVTDRVETIGFEETNR</sequence>
<keyword evidence="1" id="KW-0732">Signal</keyword>
<evidence type="ECO:0000256" key="1">
    <source>
        <dbReference type="SAM" id="SignalP"/>
    </source>
</evidence>